<dbReference type="PANTHER" id="PTHR43406:SF1">
    <property type="entry name" value="TRYPTOPHAN SYNTHASE ALPHA CHAIN, CHLOROPLASTIC"/>
    <property type="match status" value="1"/>
</dbReference>
<dbReference type="Proteomes" id="UP000051557">
    <property type="component" value="Unassembled WGS sequence"/>
</dbReference>
<accession>A0A0R2XC25</accession>
<comment type="pathway">
    <text evidence="1">Amino-acid biosynthesis; L-tryptophan biosynthesis; L-tryptophan from chorismate: step 5/5.</text>
</comment>
<evidence type="ECO:0000256" key="4">
    <source>
        <dbReference type="ARBA" id="ARBA00022605"/>
    </source>
</evidence>
<dbReference type="EMBL" id="LIDM01000338">
    <property type="protein sequence ID" value="KRP31467.1"/>
    <property type="molecule type" value="Genomic_DNA"/>
</dbReference>
<keyword evidence="6" id="KW-0057">Aromatic amino acid biosynthesis</keyword>
<organism evidence="9 10">
    <name type="scientific">Verrucomicrobia subdivision 6 bacterium BACL9 MAG-120820-bin42</name>
    <dbReference type="NCBI Taxonomy" id="1655634"/>
    <lineage>
        <taxon>Bacteria</taxon>
        <taxon>Pseudomonadati</taxon>
        <taxon>Verrucomicrobiota</taxon>
        <taxon>Verrucomicrobiia</taxon>
        <taxon>Verrucomicrobiales</taxon>
        <taxon>Verrucomicrobia subdivision 6</taxon>
    </lineage>
</organism>
<keyword evidence="5" id="KW-0822">Tryptophan biosynthesis</keyword>
<evidence type="ECO:0000313" key="9">
    <source>
        <dbReference type="EMBL" id="KRP31467.1"/>
    </source>
</evidence>
<name>A0A0R2XC25_9BACT</name>
<comment type="caution">
    <text evidence="9">The sequence shown here is derived from an EMBL/GenBank/DDBJ whole genome shotgun (WGS) entry which is preliminary data.</text>
</comment>
<keyword evidence="7" id="KW-0456">Lyase</keyword>
<dbReference type="GO" id="GO:0004834">
    <property type="term" value="F:tryptophan synthase activity"/>
    <property type="evidence" value="ECO:0007669"/>
    <property type="project" value="UniProtKB-EC"/>
</dbReference>
<evidence type="ECO:0000256" key="6">
    <source>
        <dbReference type="ARBA" id="ARBA00023141"/>
    </source>
</evidence>
<dbReference type="InterPro" id="IPR002028">
    <property type="entry name" value="Trp_synthase_suA"/>
</dbReference>
<sequence length="83" mass="8653">MQQNLPTTLHEKVSFLKKSTPLPVCVGFGISDPSQAAQVAALADGVVVGSAIVDRIAKHGRSPQLIPEITAFLKPIAQAVHAA</sequence>
<evidence type="ECO:0000256" key="5">
    <source>
        <dbReference type="ARBA" id="ARBA00022822"/>
    </source>
</evidence>
<dbReference type="PANTHER" id="PTHR43406">
    <property type="entry name" value="TRYPTOPHAN SYNTHASE, ALPHA CHAIN"/>
    <property type="match status" value="1"/>
</dbReference>
<comment type="subunit">
    <text evidence="2">Tetramer of two alpha and two beta chains.</text>
</comment>
<dbReference type="GO" id="GO:0005829">
    <property type="term" value="C:cytosol"/>
    <property type="evidence" value="ECO:0007669"/>
    <property type="project" value="TreeGrafter"/>
</dbReference>
<evidence type="ECO:0000256" key="2">
    <source>
        <dbReference type="ARBA" id="ARBA00011270"/>
    </source>
</evidence>
<evidence type="ECO:0000256" key="8">
    <source>
        <dbReference type="ARBA" id="ARBA00049047"/>
    </source>
</evidence>
<dbReference type="InterPro" id="IPR011060">
    <property type="entry name" value="RibuloseP-bd_barrel"/>
</dbReference>
<dbReference type="SUPFAM" id="SSF51366">
    <property type="entry name" value="Ribulose-phoshate binding barrel"/>
    <property type="match status" value="1"/>
</dbReference>
<proteinExistence type="predicted"/>
<dbReference type="InterPro" id="IPR013785">
    <property type="entry name" value="Aldolase_TIM"/>
</dbReference>
<dbReference type="UniPathway" id="UPA00035">
    <property type="reaction ID" value="UER00044"/>
</dbReference>
<keyword evidence="4" id="KW-0028">Amino-acid biosynthesis</keyword>
<evidence type="ECO:0000313" key="10">
    <source>
        <dbReference type="Proteomes" id="UP000051557"/>
    </source>
</evidence>
<dbReference type="Pfam" id="PF00290">
    <property type="entry name" value="Trp_syntA"/>
    <property type="match status" value="1"/>
</dbReference>
<dbReference type="AlphaFoldDB" id="A0A0R2XC25"/>
<evidence type="ECO:0000256" key="3">
    <source>
        <dbReference type="ARBA" id="ARBA00012043"/>
    </source>
</evidence>
<dbReference type="EC" id="4.2.1.20" evidence="3"/>
<reference evidence="9 10" key="1">
    <citation type="submission" date="2015-10" db="EMBL/GenBank/DDBJ databases">
        <title>Metagenome-Assembled Genomes uncover a global brackish microbiome.</title>
        <authorList>
            <person name="Hugerth L.W."/>
            <person name="Larsson J."/>
            <person name="Alneberg J."/>
            <person name="Lindh M.V."/>
            <person name="Legrand C."/>
            <person name="Pinhassi J."/>
            <person name="Andersson A.F."/>
        </authorList>
    </citation>
    <scope>NUCLEOTIDE SEQUENCE [LARGE SCALE GENOMIC DNA]</scope>
    <source>
        <strain evidence="9">BACL9 MAG-120820-bin42</strain>
    </source>
</reference>
<dbReference type="Gene3D" id="3.20.20.70">
    <property type="entry name" value="Aldolase class I"/>
    <property type="match status" value="1"/>
</dbReference>
<gene>
    <name evidence="9" type="ORF">ABS32_07210</name>
</gene>
<evidence type="ECO:0000256" key="1">
    <source>
        <dbReference type="ARBA" id="ARBA00004733"/>
    </source>
</evidence>
<comment type="catalytic activity">
    <reaction evidence="8">
        <text>(1S,2R)-1-C-(indol-3-yl)glycerol 3-phosphate + L-serine = D-glyceraldehyde 3-phosphate + L-tryptophan + H2O</text>
        <dbReference type="Rhea" id="RHEA:10532"/>
        <dbReference type="ChEBI" id="CHEBI:15377"/>
        <dbReference type="ChEBI" id="CHEBI:33384"/>
        <dbReference type="ChEBI" id="CHEBI:57912"/>
        <dbReference type="ChEBI" id="CHEBI:58866"/>
        <dbReference type="ChEBI" id="CHEBI:59776"/>
        <dbReference type="EC" id="4.2.1.20"/>
    </reaction>
</comment>
<evidence type="ECO:0000256" key="7">
    <source>
        <dbReference type="ARBA" id="ARBA00023239"/>
    </source>
</evidence>
<protein>
    <recommendedName>
        <fullName evidence="3">tryptophan synthase</fullName>
        <ecNumber evidence="3">4.2.1.20</ecNumber>
    </recommendedName>
</protein>